<comment type="caution">
    <text evidence="1">The sequence shown here is derived from an EMBL/GenBank/DDBJ whole genome shotgun (WGS) entry which is preliminary data.</text>
</comment>
<dbReference type="Proteomes" id="UP000315471">
    <property type="component" value="Unassembled WGS sequence"/>
</dbReference>
<proteinExistence type="predicted"/>
<dbReference type="AlphaFoldDB" id="A0A5C6DQK7"/>
<dbReference type="EMBL" id="SJPY01000006">
    <property type="protein sequence ID" value="TWU38912.1"/>
    <property type="molecule type" value="Genomic_DNA"/>
</dbReference>
<evidence type="ECO:0000313" key="1">
    <source>
        <dbReference type="EMBL" id="TWU38912.1"/>
    </source>
</evidence>
<organism evidence="1 2">
    <name type="scientific">Novipirellula aureliae</name>
    <dbReference type="NCBI Taxonomy" id="2527966"/>
    <lineage>
        <taxon>Bacteria</taxon>
        <taxon>Pseudomonadati</taxon>
        <taxon>Planctomycetota</taxon>
        <taxon>Planctomycetia</taxon>
        <taxon>Pirellulales</taxon>
        <taxon>Pirellulaceae</taxon>
        <taxon>Novipirellula</taxon>
    </lineage>
</organism>
<keyword evidence="2" id="KW-1185">Reference proteome</keyword>
<protein>
    <submittedName>
        <fullName evidence="1">Uncharacterized protein</fullName>
    </submittedName>
</protein>
<gene>
    <name evidence="1" type="ORF">Q31b_39900</name>
</gene>
<name>A0A5C6DQK7_9BACT</name>
<evidence type="ECO:0000313" key="2">
    <source>
        <dbReference type="Proteomes" id="UP000315471"/>
    </source>
</evidence>
<accession>A0A5C6DQK7</accession>
<reference evidence="1 2" key="1">
    <citation type="submission" date="2019-02" db="EMBL/GenBank/DDBJ databases">
        <title>Deep-cultivation of Planctomycetes and their phenomic and genomic characterization uncovers novel biology.</title>
        <authorList>
            <person name="Wiegand S."/>
            <person name="Jogler M."/>
            <person name="Boedeker C."/>
            <person name="Pinto D."/>
            <person name="Vollmers J."/>
            <person name="Rivas-Marin E."/>
            <person name="Kohn T."/>
            <person name="Peeters S.H."/>
            <person name="Heuer A."/>
            <person name="Rast P."/>
            <person name="Oberbeckmann S."/>
            <person name="Bunk B."/>
            <person name="Jeske O."/>
            <person name="Meyerdierks A."/>
            <person name="Storesund J.E."/>
            <person name="Kallscheuer N."/>
            <person name="Luecker S."/>
            <person name="Lage O.M."/>
            <person name="Pohl T."/>
            <person name="Merkel B.J."/>
            <person name="Hornburger P."/>
            <person name="Mueller R.-W."/>
            <person name="Bruemmer F."/>
            <person name="Labrenz M."/>
            <person name="Spormann A.M."/>
            <person name="Op Den Camp H."/>
            <person name="Overmann J."/>
            <person name="Amann R."/>
            <person name="Jetten M.S.M."/>
            <person name="Mascher T."/>
            <person name="Medema M.H."/>
            <person name="Devos D.P."/>
            <person name="Kaster A.-K."/>
            <person name="Ovreas L."/>
            <person name="Rohde M."/>
            <person name="Galperin M.Y."/>
            <person name="Jogler C."/>
        </authorList>
    </citation>
    <scope>NUCLEOTIDE SEQUENCE [LARGE SCALE GENOMIC DNA]</scope>
    <source>
        <strain evidence="1 2">Q31b</strain>
    </source>
</reference>
<sequence length="34" mass="3957">MDPKSKKGLTPMRIGFDILAMQYEFILPFLIGER</sequence>